<dbReference type="NCBIfam" id="TIGR02937">
    <property type="entry name" value="sigma70-ECF"/>
    <property type="match status" value="1"/>
</dbReference>
<evidence type="ECO:0000313" key="7">
    <source>
        <dbReference type="EMBL" id="MBG6138270.1"/>
    </source>
</evidence>
<evidence type="ECO:0000313" key="8">
    <source>
        <dbReference type="Proteomes" id="UP000622552"/>
    </source>
</evidence>
<evidence type="ECO:0000256" key="2">
    <source>
        <dbReference type="ARBA" id="ARBA00023015"/>
    </source>
</evidence>
<dbReference type="AlphaFoldDB" id="A0A8J7KHA3"/>
<comment type="similarity">
    <text evidence="1">Belongs to the sigma-70 factor family. ECF subfamily.</text>
</comment>
<dbReference type="PANTHER" id="PTHR43133">
    <property type="entry name" value="RNA POLYMERASE ECF-TYPE SIGMA FACTO"/>
    <property type="match status" value="1"/>
</dbReference>
<feature type="domain" description="RNA polymerase sigma factor 70 region 4 type 2" evidence="6">
    <location>
        <begin position="96"/>
        <end position="148"/>
    </location>
</feature>
<dbReference type="Gene3D" id="1.10.1740.10">
    <property type="match status" value="1"/>
</dbReference>
<dbReference type="Pfam" id="PF08281">
    <property type="entry name" value="Sigma70_r4_2"/>
    <property type="match status" value="1"/>
</dbReference>
<proteinExistence type="inferred from homology"/>
<organism evidence="7 8">
    <name type="scientific">Longispora fulva</name>
    <dbReference type="NCBI Taxonomy" id="619741"/>
    <lineage>
        <taxon>Bacteria</taxon>
        <taxon>Bacillati</taxon>
        <taxon>Actinomycetota</taxon>
        <taxon>Actinomycetes</taxon>
        <taxon>Micromonosporales</taxon>
        <taxon>Micromonosporaceae</taxon>
        <taxon>Longispora</taxon>
    </lineage>
</organism>
<evidence type="ECO:0000259" key="6">
    <source>
        <dbReference type="Pfam" id="PF08281"/>
    </source>
</evidence>
<keyword evidence="2" id="KW-0805">Transcription regulation</keyword>
<dbReference type="SUPFAM" id="SSF88659">
    <property type="entry name" value="Sigma3 and sigma4 domains of RNA polymerase sigma factors"/>
    <property type="match status" value="1"/>
</dbReference>
<feature type="domain" description="RNA polymerase sigma-70 region 2" evidence="5">
    <location>
        <begin position="12"/>
        <end position="76"/>
    </location>
</feature>
<protein>
    <submittedName>
        <fullName evidence="7">RNA polymerase sigma-70 factor (ECF subfamily)</fullName>
    </submittedName>
</protein>
<dbReference type="InterPro" id="IPR013249">
    <property type="entry name" value="RNA_pol_sigma70_r4_t2"/>
</dbReference>
<dbReference type="RefSeq" id="WP_197005047.1">
    <property type="nucleotide sequence ID" value="NZ_BONS01000017.1"/>
</dbReference>
<sequence>MRERDEPWFRAMYTEHYPAVARYAVRRLGSPSAAEELAQEVFLTAWRRRADIPGRELPWLYGVARRLLANEWRRTRPAFVELTDSAAPAGGVDELLDVRAALATLSEDDQELLRLVGWEQLSVSEAAAVLGCGRTVCAVRLHRARRRLTAAMERAVPATSTRRGALL</sequence>
<comment type="caution">
    <text evidence="7">The sequence shown here is derived from an EMBL/GenBank/DDBJ whole genome shotgun (WGS) entry which is preliminary data.</text>
</comment>
<evidence type="ECO:0000256" key="1">
    <source>
        <dbReference type="ARBA" id="ARBA00010641"/>
    </source>
</evidence>
<dbReference type="SUPFAM" id="SSF88946">
    <property type="entry name" value="Sigma2 domain of RNA polymerase sigma factors"/>
    <property type="match status" value="1"/>
</dbReference>
<dbReference type="Proteomes" id="UP000622552">
    <property type="component" value="Unassembled WGS sequence"/>
</dbReference>
<dbReference type="InterPro" id="IPR013325">
    <property type="entry name" value="RNA_pol_sigma_r2"/>
</dbReference>
<keyword evidence="8" id="KW-1185">Reference proteome</keyword>
<accession>A0A8J7KHA3</accession>
<dbReference type="InterPro" id="IPR039425">
    <property type="entry name" value="RNA_pol_sigma-70-like"/>
</dbReference>
<keyword evidence="4" id="KW-0804">Transcription</keyword>
<evidence type="ECO:0000256" key="3">
    <source>
        <dbReference type="ARBA" id="ARBA00023082"/>
    </source>
</evidence>
<keyword evidence="3" id="KW-0731">Sigma factor</keyword>
<dbReference type="GO" id="GO:0003677">
    <property type="term" value="F:DNA binding"/>
    <property type="evidence" value="ECO:0007669"/>
    <property type="project" value="InterPro"/>
</dbReference>
<dbReference type="GO" id="GO:0006352">
    <property type="term" value="P:DNA-templated transcription initiation"/>
    <property type="evidence" value="ECO:0007669"/>
    <property type="project" value="InterPro"/>
</dbReference>
<dbReference type="GO" id="GO:0016987">
    <property type="term" value="F:sigma factor activity"/>
    <property type="evidence" value="ECO:0007669"/>
    <property type="project" value="UniProtKB-KW"/>
</dbReference>
<dbReference type="InterPro" id="IPR014284">
    <property type="entry name" value="RNA_pol_sigma-70_dom"/>
</dbReference>
<name>A0A8J7KHA3_9ACTN</name>
<gene>
    <name evidence="7" type="ORF">IW245_004464</name>
</gene>
<dbReference type="Gene3D" id="1.10.10.10">
    <property type="entry name" value="Winged helix-like DNA-binding domain superfamily/Winged helix DNA-binding domain"/>
    <property type="match status" value="1"/>
</dbReference>
<evidence type="ECO:0000256" key="4">
    <source>
        <dbReference type="ARBA" id="ARBA00023163"/>
    </source>
</evidence>
<dbReference type="InterPro" id="IPR007627">
    <property type="entry name" value="RNA_pol_sigma70_r2"/>
</dbReference>
<evidence type="ECO:0000259" key="5">
    <source>
        <dbReference type="Pfam" id="PF04542"/>
    </source>
</evidence>
<dbReference type="Pfam" id="PF04542">
    <property type="entry name" value="Sigma70_r2"/>
    <property type="match status" value="1"/>
</dbReference>
<reference evidence="7" key="1">
    <citation type="submission" date="2020-11" db="EMBL/GenBank/DDBJ databases">
        <title>Sequencing the genomes of 1000 actinobacteria strains.</title>
        <authorList>
            <person name="Klenk H.-P."/>
        </authorList>
    </citation>
    <scope>NUCLEOTIDE SEQUENCE</scope>
    <source>
        <strain evidence="7">DSM 45356</strain>
    </source>
</reference>
<dbReference type="EMBL" id="JADOUF010000001">
    <property type="protein sequence ID" value="MBG6138270.1"/>
    <property type="molecule type" value="Genomic_DNA"/>
</dbReference>
<dbReference type="PANTHER" id="PTHR43133:SF25">
    <property type="entry name" value="RNA POLYMERASE SIGMA FACTOR RFAY-RELATED"/>
    <property type="match status" value="1"/>
</dbReference>
<dbReference type="InterPro" id="IPR013324">
    <property type="entry name" value="RNA_pol_sigma_r3/r4-like"/>
</dbReference>
<dbReference type="InterPro" id="IPR036388">
    <property type="entry name" value="WH-like_DNA-bd_sf"/>
</dbReference>